<dbReference type="Proteomes" id="UP000260773">
    <property type="component" value="Unassembled WGS sequence"/>
</dbReference>
<comment type="caution">
    <text evidence="6">The sequence shown here is derived from an EMBL/GenBank/DDBJ whole genome shotgun (WGS) entry which is preliminary data.</text>
</comment>
<dbReference type="PANTHER" id="PTHR30349:SF90">
    <property type="entry name" value="TYROSINE RECOMBINASE XERD"/>
    <property type="match status" value="1"/>
</dbReference>
<sequence length="398" mass="44802">MKQETINQFHDYLKDQGHVNTTIAGYIRTICDLEEPPDTTDPLILLVYVDRAIKLKRQSLSRANFASAQAALGSFFFMKAGIRIRDFRKQCAAKDQYDPLMAQYASYCRDFLHLSEPVTLAAVRETKKFLKAVVPDIHDIAWTSITANDVINYLSKERNDLCTASIGVTVTALRRFFRFLQHHDIVIHTSVLNLPLSVPAWSKGSILPITLTKDEQSRLSNYSFPSTPTGLRDYSILLCFTELGLRCSEVANLQIGDIEWNRGTVIVRKTKTHAERELPMSVKLGKALEDYVMNARPISLGSPLYFKSARRMLEPASTDNIRSVIRQLYSKVGITGWHVGTHALRRTVGSYLYNAGNDLKTVADLLGHTSVSTTKAYVRIDVESLREVASSWPGRESI</sequence>
<dbReference type="GO" id="GO:0003677">
    <property type="term" value="F:DNA binding"/>
    <property type="evidence" value="ECO:0007669"/>
    <property type="project" value="UniProtKB-UniRule"/>
</dbReference>
<dbReference type="InterPro" id="IPR011010">
    <property type="entry name" value="DNA_brk_join_enz"/>
</dbReference>
<dbReference type="PROSITE" id="PS51898">
    <property type="entry name" value="TYR_RECOMBINASE"/>
    <property type="match status" value="1"/>
</dbReference>
<dbReference type="GO" id="GO:0015074">
    <property type="term" value="P:DNA integration"/>
    <property type="evidence" value="ECO:0007669"/>
    <property type="project" value="InterPro"/>
</dbReference>
<evidence type="ECO:0000256" key="3">
    <source>
        <dbReference type="PROSITE-ProRule" id="PRU01248"/>
    </source>
</evidence>
<evidence type="ECO:0000259" key="4">
    <source>
        <dbReference type="PROSITE" id="PS51898"/>
    </source>
</evidence>
<dbReference type="InterPro" id="IPR044068">
    <property type="entry name" value="CB"/>
</dbReference>
<feature type="domain" description="Core-binding (CB)" evidence="5">
    <location>
        <begin position="99"/>
        <end position="181"/>
    </location>
</feature>
<evidence type="ECO:0000313" key="7">
    <source>
        <dbReference type="Proteomes" id="UP000260773"/>
    </source>
</evidence>
<proteinExistence type="predicted"/>
<organism evidence="6 7">
    <name type="scientific">Coprococcus catus</name>
    <dbReference type="NCBI Taxonomy" id="116085"/>
    <lineage>
        <taxon>Bacteria</taxon>
        <taxon>Bacillati</taxon>
        <taxon>Bacillota</taxon>
        <taxon>Clostridia</taxon>
        <taxon>Lachnospirales</taxon>
        <taxon>Lachnospiraceae</taxon>
        <taxon>Coprococcus</taxon>
    </lineage>
</organism>
<feature type="domain" description="Tyr recombinase" evidence="4">
    <location>
        <begin position="206"/>
        <end position="390"/>
    </location>
</feature>
<dbReference type="AlphaFoldDB" id="A0A3E2TEU0"/>
<name>A0A3E2TEU0_9FIRM</name>
<evidence type="ECO:0008006" key="8">
    <source>
        <dbReference type="Google" id="ProtNLM"/>
    </source>
</evidence>
<gene>
    <name evidence="6" type="ORF">DW070_15940</name>
</gene>
<dbReference type="InterPro" id="IPR010998">
    <property type="entry name" value="Integrase_recombinase_N"/>
</dbReference>
<dbReference type="EMBL" id="QVEP01000068">
    <property type="protein sequence ID" value="RGB73130.1"/>
    <property type="molecule type" value="Genomic_DNA"/>
</dbReference>
<dbReference type="PROSITE" id="PS51900">
    <property type="entry name" value="CB"/>
    <property type="match status" value="1"/>
</dbReference>
<dbReference type="CDD" id="cd01188">
    <property type="entry name" value="INT_RitA_C_like"/>
    <property type="match status" value="1"/>
</dbReference>
<dbReference type="Pfam" id="PF00589">
    <property type="entry name" value="Phage_integrase"/>
    <property type="match status" value="1"/>
</dbReference>
<evidence type="ECO:0000256" key="2">
    <source>
        <dbReference type="ARBA" id="ARBA00023172"/>
    </source>
</evidence>
<dbReference type="PANTHER" id="PTHR30349">
    <property type="entry name" value="PHAGE INTEGRASE-RELATED"/>
    <property type="match status" value="1"/>
</dbReference>
<evidence type="ECO:0000256" key="1">
    <source>
        <dbReference type="ARBA" id="ARBA00023125"/>
    </source>
</evidence>
<dbReference type="RefSeq" id="WP_015512972.1">
    <property type="nucleotide sequence ID" value="NZ_LR698973.1"/>
</dbReference>
<dbReference type="Gene3D" id="1.10.150.130">
    <property type="match status" value="1"/>
</dbReference>
<protein>
    <recommendedName>
        <fullName evidence="8">Integrase</fullName>
    </recommendedName>
</protein>
<dbReference type="GO" id="GO:0006310">
    <property type="term" value="P:DNA recombination"/>
    <property type="evidence" value="ECO:0007669"/>
    <property type="project" value="UniProtKB-KW"/>
</dbReference>
<dbReference type="InterPro" id="IPR013762">
    <property type="entry name" value="Integrase-like_cat_sf"/>
</dbReference>
<reference evidence="6 7" key="1">
    <citation type="submission" date="2018-08" db="EMBL/GenBank/DDBJ databases">
        <title>A genome reference for cultivated species of the human gut microbiota.</title>
        <authorList>
            <person name="Zou Y."/>
            <person name="Xue W."/>
            <person name="Luo G."/>
        </authorList>
    </citation>
    <scope>NUCLEOTIDE SEQUENCE [LARGE SCALE GENOMIC DNA]</scope>
    <source>
        <strain evidence="6 7">AF45-17</strain>
    </source>
</reference>
<evidence type="ECO:0000259" key="5">
    <source>
        <dbReference type="PROSITE" id="PS51900"/>
    </source>
</evidence>
<dbReference type="Gene3D" id="1.10.443.10">
    <property type="entry name" value="Intergrase catalytic core"/>
    <property type="match status" value="1"/>
</dbReference>
<keyword evidence="2" id="KW-0233">DNA recombination</keyword>
<accession>A0A3E2TEU0</accession>
<dbReference type="SUPFAM" id="SSF56349">
    <property type="entry name" value="DNA breaking-rejoining enzymes"/>
    <property type="match status" value="1"/>
</dbReference>
<keyword evidence="1 3" id="KW-0238">DNA-binding</keyword>
<evidence type="ECO:0000313" key="6">
    <source>
        <dbReference type="EMBL" id="RGB73130.1"/>
    </source>
</evidence>
<dbReference type="InterPro" id="IPR050090">
    <property type="entry name" value="Tyrosine_recombinase_XerCD"/>
</dbReference>
<dbReference type="InterPro" id="IPR002104">
    <property type="entry name" value="Integrase_catalytic"/>
</dbReference>